<dbReference type="InterPro" id="IPR036388">
    <property type="entry name" value="WH-like_DNA-bd_sf"/>
</dbReference>
<evidence type="ECO:0008006" key="3">
    <source>
        <dbReference type="Google" id="ProtNLM"/>
    </source>
</evidence>
<evidence type="ECO:0000313" key="2">
    <source>
        <dbReference type="Proteomes" id="UP000831068"/>
    </source>
</evidence>
<dbReference type="EMBL" id="CP094529">
    <property type="protein sequence ID" value="UOE37443.1"/>
    <property type="molecule type" value="Genomic_DNA"/>
</dbReference>
<accession>A0ABY4BE58</accession>
<evidence type="ECO:0000313" key="1">
    <source>
        <dbReference type="EMBL" id="UOE37443.1"/>
    </source>
</evidence>
<reference evidence="1 2" key="1">
    <citation type="submission" date="2022-03" db="EMBL/GenBank/DDBJ databases">
        <title>Chryseobacterium sp. isolated from the Andong Sikhe.</title>
        <authorList>
            <person name="Won M."/>
            <person name="Kim S.-J."/>
            <person name="Kwon S.-W."/>
        </authorList>
    </citation>
    <scope>NUCLEOTIDE SEQUENCE [LARGE SCALE GENOMIC DNA]</scope>
    <source>
        <strain evidence="1 2">ADR-1</strain>
    </source>
</reference>
<proteinExistence type="predicted"/>
<gene>
    <name evidence="1" type="ORF">MTP08_10235</name>
</gene>
<name>A0ABY4BE58_9FLAO</name>
<sequence length="213" mass="24791">MYYLELIQRFWMFNKTAKMSPTEVMLYLYLLKIGFEKDRYDFTMSDIAIASELGLTQKTVKSTKEKLEKSGIIQFQTAIGRPCSYRLLLNYALDFKPDKKKNKKVASKENFQVLKVLEVLQENGVPDSANSDIPSWEEFIEYAETLENYAQTLDINIRIKYDGWIQNNWKNALGRPITNWKATMKSAIPYMRDGNTEKSISVDNIPDITRPEV</sequence>
<protein>
    <recommendedName>
        <fullName evidence="3">Helix-turn-helix domain-containing protein</fullName>
    </recommendedName>
</protein>
<dbReference type="Proteomes" id="UP000831068">
    <property type="component" value="Chromosome"/>
</dbReference>
<keyword evidence="2" id="KW-1185">Reference proteome</keyword>
<dbReference type="Gene3D" id="1.10.10.10">
    <property type="entry name" value="Winged helix-like DNA-binding domain superfamily/Winged helix DNA-binding domain"/>
    <property type="match status" value="1"/>
</dbReference>
<organism evidence="1 2">
    <name type="scientific">Chryseobacterium oryzae</name>
    <dbReference type="NCBI Taxonomy" id="2929799"/>
    <lineage>
        <taxon>Bacteria</taxon>
        <taxon>Pseudomonadati</taxon>
        <taxon>Bacteroidota</taxon>
        <taxon>Flavobacteriia</taxon>
        <taxon>Flavobacteriales</taxon>
        <taxon>Weeksellaceae</taxon>
        <taxon>Chryseobacterium group</taxon>
        <taxon>Chryseobacterium</taxon>
    </lineage>
</organism>
<dbReference type="RefSeq" id="WP_065720747.1">
    <property type="nucleotide sequence ID" value="NZ_CP094529.1"/>
</dbReference>